<name>A0A926QPF0_9ACTN</name>
<dbReference type="InterPro" id="IPR019887">
    <property type="entry name" value="Tscrpt_reg_AsnC/Lrp_C"/>
</dbReference>
<dbReference type="Gene3D" id="3.30.70.920">
    <property type="match status" value="1"/>
</dbReference>
<reference evidence="2" key="2">
    <citation type="submission" date="2020-09" db="EMBL/GenBank/DDBJ databases">
        <authorList>
            <person name="Luo X."/>
        </authorList>
    </citation>
    <scope>NUCLEOTIDE SEQUENCE</scope>
    <source>
        <strain evidence="2">TRM S81-3</strain>
    </source>
</reference>
<protein>
    <submittedName>
        <fullName evidence="2">Lrp/AsnC ligand binding domain-containing protein</fullName>
    </submittedName>
</protein>
<evidence type="ECO:0000313" key="2">
    <source>
        <dbReference type="EMBL" id="MBD0418450.1"/>
    </source>
</evidence>
<evidence type="ECO:0000259" key="1">
    <source>
        <dbReference type="Pfam" id="PF01037"/>
    </source>
</evidence>
<dbReference type="AlphaFoldDB" id="A0A926QPF0"/>
<reference evidence="2" key="1">
    <citation type="submission" date="2020-09" db="EMBL/GenBank/DDBJ databases">
        <title>Streptomyces grisecoloratus sp. nov., isolated from cotton soil.</title>
        <authorList>
            <person name="Xing L."/>
        </authorList>
    </citation>
    <scope>NUCLEOTIDE SEQUENCE</scope>
    <source>
        <strain evidence="2">TRM S81-3</strain>
    </source>
</reference>
<gene>
    <name evidence="2" type="ORF">H0H10_04580</name>
</gene>
<sequence>MTELHSATGLAPAGTGRAVAALPEVRFAAAVTGRTHPAVSVLCGTTDDLYTFLSERLGALTAVRTAESVLTLRWVKTLTRQSR</sequence>
<dbReference type="SUPFAM" id="SSF54909">
    <property type="entry name" value="Dimeric alpha+beta barrel"/>
    <property type="match status" value="1"/>
</dbReference>
<comment type="caution">
    <text evidence="2">The sequence shown here is derived from an EMBL/GenBank/DDBJ whole genome shotgun (WGS) entry which is preliminary data.</text>
</comment>
<organism evidence="2 3">
    <name type="scientific">Streptomyces griseicoloratus</name>
    <dbReference type="NCBI Taxonomy" id="2752516"/>
    <lineage>
        <taxon>Bacteria</taxon>
        <taxon>Bacillati</taxon>
        <taxon>Actinomycetota</taxon>
        <taxon>Actinomycetes</taxon>
        <taxon>Kitasatosporales</taxon>
        <taxon>Streptomycetaceae</taxon>
        <taxon>Streptomyces</taxon>
    </lineage>
</organism>
<dbReference type="Pfam" id="PF01037">
    <property type="entry name" value="AsnC_trans_reg"/>
    <property type="match status" value="1"/>
</dbReference>
<feature type="domain" description="Transcription regulator AsnC/Lrp ligand binding" evidence="1">
    <location>
        <begin position="16"/>
        <end position="73"/>
    </location>
</feature>
<dbReference type="InterPro" id="IPR011008">
    <property type="entry name" value="Dimeric_a/b-barrel"/>
</dbReference>
<dbReference type="EMBL" id="JACVQF010000158">
    <property type="protein sequence ID" value="MBD0418450.1"/>
    <property type="molecule type" value="Genomic_DNA"/>
</dbReference>
<dbReference type="RefSeq" id="WP_188179597.1">
    <property type="nucleotide sequence ID" value="NZ_JACVQF010000158.1"/>
</dbReference>
<keyword evidence="3" id="KW-1185">Reference proteome</keyword>
<accession>A0A926QPF0</accession>
<evidence type="ECO:0000313" key="3">
    <source>
        <dbReference type="Proteomes" id="UP000621210"/>
    </source>
</evidence>
<dbReference type="Proteomes" id="UP000621210">
    <property type="component" value="Unassembled WGS sequence"/>
</dbReference>
<proteinExistence type="predicted"/>